<dbReference type="EMBL" id="JAPWTK010000885">
    <property type="protein sequence ID" value="KAJ8935376.1"/>
    <property type="molecule type" value="Genomic_DNA"/>
</dbReference>
<feature type="region of interest" description="Disordered" evidence="1">
    <location>
        <begin position="67"/>
        <end position="94"/>
    </location>
</feature>
<accession>A0AAV8XA97</accession>
<sequence length="139" mass="15536">MNCDFYICLPPRKKKKKKNGVPFNIPQDQNSVEIISKSFAGTLHLPNFRQLLRGWWGANLQNLAPQSRVRSGASSRVRIRDEEHPSTSTSSSTSFPELFNNLAWLAAGSQDIGSSSSQLTASFRNSISTKEDQLRIIIL</sequence>
<feature type="compositionally biased region" description="Low complexity" evidence="1">
    <location>
        <begin position="67"/>
        <end position="76"/>
    </location>
</feature>
<gene>
    <name evidence="2" type="ORF">NQ318_022904</name>
</gene>
<dbReference type="AlphaFoldDB" id="A0AAV8XA97"/>
<keyword evidence="3" id="KW-1185">Reference proteome</keyword>
<proteinExistence type="predicted"/>
<reference evidence="2" key="1">
    <citation type="journal article" date="2023" name="Insect Mol. Biol.">
        <title>Genome sequencing provides insights into the evolution of gene families encoding plant cell wall-degrading enzymes in longhorned beetles.</title>
        <authorList>
            <person name="Shin N.R."/>
            <person name="Okamura Y."/>
            <person name="Kirsch R."/>
            <person name="Pauchet Y."/>
        </authorList>
    </citation>
    <scope>NUCLEOTIDE SEQUENCE</scope>
    <source>
        <strain evidence="2">AMC_N1</strain>
    </source>
</reference>
<organism evidence="2 3">
    <name type="scientific">Aromia moschata</name>
    <dbReference type="NCBI Taxonomy" id="1265417"/>
    <lineage>
        <taxon>Eukaryota</taxon>
        <taxon>Metazoa</taxon>
        <taxon>Ecdysozoa</taxon>
        <taxon>Arthropoda</taxon>
        <taxon>Hexapoda</taxon>
        <taxon>Insecta</taxon>
        <taxon>Pterygota</taxon>
        <taxon>Neoptera</taxon>
        <taxon>Endopterygota</taxon>
        <taxon>Coleoptera</taxon>
        <taxon>Polyphaga</taxon>
        <taxon>Cucujiformia</taxon>
        <taxon>Chrysomeloidea</taxon>
        <taxon>Cerambycidae</taxon>
        <taxon>Cerambycinae</taxon>
        <taxon>Callichromatini</taxon>
        <taxon>Aromia</taxon>
    </lineage>
</organism>
<evidence type="ECO:0000256" key="1">
    <source>
        <dbReference type="SAM" id="MobiDB-lite"/>
    </source>
</evidence>
<name>A0AAV8XA97_9CUCU</name>
<evidence type="ECO:0000313" key="3">
    <source>
        <dbReference type="Proteomes" id="UP001162162"/>
    </source>
</evidence>
<protein>
    <submittedName>
        <fullName evidence="2">Uncharacterized protein</fullName>
    </submittedName>
</protein>
<comment type="caution">
    <text evidence="2">The sequence shown here is derived from an EMBL/GenBank/DDBJ whole genome shotgun (WGS) entry which is preliminary data.</text>
</comment>
<dbReference type="Proteomes" id="UP001162162">
    <property type="component" value="Unassembled WGS sequence"/>
</dbReference>
<evidence type="ECO:0000313" key="2">
    <source>
        <dbReference type="EMBL" id="KAJ8935376.1"/>
    </source>
</evidence>